<sequence length="360" mass="41271">MSDRRKEAEEKMEKAIFISNDCWLCVFDLLSPRQLGLGIAMISHRFDFYVDEHFKTRKWTFGTIQFGGKIGENGTKQMEIVNSDGGIPLPIPQVQLPRKVIGFKQIEISFIDRNVIAFLHHFRPLFAACQIILCINTDDDRNRMSELIFRNIWPMLGKNIHSIEITATVFRRFRQMAPSILNEYPSLRFVIFYDGDLFTEFPADDSAAASDGQVLAKWLFTPLQNNVPKMLVCSLDKDDAILASKIETFKATFANASSPANFIVVIWLSFASSVVPFALTNELTSEQLALKRANNSNHFLLVRCPIVRNVSKWAKWEEEALGWEHSDQWNQIYIEVFRDYHVGDGLLDEIPDPSDLLQQT</sequence>
<name>A0ABD2LYS3_9BILA</name>
<organism evidence="1 2">
    <name type="scientific">Heterodera trifolii</name>
    <dbReference type="NCBI Taxonomy" id="157864"/>
    <lineage>
        <taxon>Eukaryota</taxon>
        <taxon>Metazoa</taxon>
        <taxon>Ecdysozoa</taxon>
        <taxon>Nematoda</taxon>
        <taxon>Chromadorea</taxon>
        <taxon>Rhabditida</taxon>
        <taxon>Tylenchina</taxon>
        <taxon>Tylenchomorpha</taxon>
        <taxon>Tylenchoidea</taxon>
        <taxon>Heteroderidae</taxon>
        <taxon>Heteroderinae</taxon>
        <taxon>Heterodera</taxon>
    </lineage>
</organism>
<dbReference type="AlphaFoldDB" id="A0ABD2LYS3"/>
<reference evidence="1 2" key="1">
    <citation type="submission" date="2024-10" db="EMBL/GenBank/DDBJ databases">
        <authorList>
            <person name="Kim D."/>
        </authorList>
    </citation>
    <scope>NUCLEOTIDE SEQUENCE [LARGE SCALE GENOMIC DNA]</scope>
    <source>
        <strain evidence="1">BH-2024</strain>
    </source>
</reference>
<evidence type="ECO:0000313" key="1">
    <source>
        <dbReference type="EMBL" id="KAL3120413.1"/>
    </source>
</evidence>
<dbReference type="EMBL" id="JBICBT010000212">
    <property type="protein sequence ID" value="KAL3120413.1"/>
    <property type="molecule type" value="Genomic_DNA"/>
</dbReference>
<comment type="caution">
    <text evidence="1">The sequence shown here is derived from an EMBL/GenBank/DDBJ whole genome shotgun (WGS) entry which is preliminary data.</text>
</comment>
<protein>
    <submittedName>
        <fullName evidence="1">Uncharacterized protein</fullName>
    </submittedName>
</protein>
<proteinExistence type="predicted"/>
<evidence type="ECO:0000313" key="2">
    <source>
        <dbReference type="Proteomes" id="UP001620626"/>
    </source>
</evidence>
<gene>
    <name evidence="1" type="ORF">niasHT_005734</name>
</gene>
<accession>A0ABD2LYS3</accession>
<dbReference type="Proteomes" id="UP001620626">
    <property type="component" value="Unassembled WGS sequence"/>
</dbReference>
<keyword evidence="2" id="KW-1185">Reference proteome</keyword>